<evidence type="ECO:0000256" key="1">
    <source>
        <dbReference type="SAM" id="MobiDB-lite"/>
    </source>
</evidence>
<comment type="caution">
    <text evidence="2">The sequence shown here is derived from an EMBL/GenBank/DDBJ whole genome shotgun (WGS) entry which is preliminary data.</text>
</comment>
<gene>
    <name evidence="2" type="ORF">GMARGA_LOCUS37036</name>
</gene>
<feature type="region of interest" description="Disordered" evidence="1">
    <location>
        <begin position="20"/>
        <end position="40"/>
    </location>
</feature>
<protein>
    <submittedName>
        <fullName evidence="2">2223_t:CDS:1</fullName>
    </submittedName>
</protein>
<feature type="region of interest" description="Disordered" evidence="1">
    <location>
        <begin position="55"/>
        <end position="76"/>
    </location>
</feature>
<feature type="non-terminal residue" evidence="2">
    <location>
        <position position="158"/>
    </location>
</feature>
<accession>A0ABN7X076</accession>
<feature type="non-terminal residue" evidence="2">
    <location>
        <position position="1"/>
    </location>
</feature>
<feature type="compositionally biased region" description="Basic and acidic residues" evidence="1">
    <location>
        <begin position="55"/>
        <end position="72"/>
    </location>
</feature>
<feature type="compositionally biased region" description="Basic and acidic residues" evidence="1">
    <location>
        <begin position="140"/>
        <end position="158"/>
    </location>
</feature>
<name>A0ABN7X076_GIGMA</name>
<sequence length="158" mass="18690">RKWPKQKRNQYGRMQVTYPLSKITDDNKDGETSIDTKNKGMRNNTERYMNNATIPRKESSSDNDQYKTHNEKNGVYVSHKRPVGKKNLSRACEVWKMGLQSSIMWLKLKMRTRVNLRDTNEDPKRREIAKVEVNLNNEETLGKDYKRPTEPNSEKEEK</sequence>
<feature type="compositionally biased region" description="Basic and acidic residues" evidence="1">
    <location>
        <begin position="23"/>
        <end position="38"/>
    </location>
</feature>
<feature type="region of interest" description="Disordered" evidence="1">
    <location>
        <begin position="124"/>
        <end position="158"/>
    </location>
</feature>
<organism evidence="2 3">
    <name type="scientific">Gigaspora margarita</name>
    <dbReference type="NCBI Taxonomy" id="4874"/>
    <lineage>
        <taxon>Eukaryota</taxon>
        <taxon>Fungi</taxon>
        <taxon>Fungi incertae sedis</taxon>
        <taxon>Mucoromycota</taxon>
        <taxon>Glomeromycotina</taxon>
        <taxon>Glomeromycetes</taxon>
        <taxon>Diversisporales</taxon>
        <taxon>Gigasporaceae</taxon>
        <taxon>Gigaspora</taxon>
    </lineage>
</organism>
<evidence type="ECO:0000313" key="3">
    <source>
        <dbReference type="Proteomes" id="UP000789901"/>
    </source>
</evidence>
<reference evidence="2 3" key="1">
    <citation type="submission" date="2021-06" db="EMBL/GenBank/DDBJ databases">
        <authorList>
            <person name="Kallberg Y."/>
            <person name="Tangrot J."/>
            <person name="Rosling A."/>
        </authorList>
    </citation>
    <scope>NUCLEOTIDE SEQUENCE [LARGE SCALE GENOMIC DNA]</scope>
    <source>
        <strain evidence="2 3">120-4 pot B 10/14</strain>
    </source>
</reference>
<dbReference type="Proteomes" id="UP000789901">
    <property type="component" value="Unassembled WGS sequence"/>
</dbReference>
<keyword evidence="3" id="KW-1185">Reference proteome</keyword>
<dbReference type="EMBL" id="CAJVQB010075494">
    <property type="protein sequence ID" value="CAG8844327.1"/>
    <property type="molecule type" value="Genomic_DNA"/>
</dbReference>
<proteinExistence type="predicted"/>
<evidence type="ECO:0000313" key="2">
    <source>
        <dbReference type="EMBL" id="CAG8844327.1"/>
    </source>
</evidence>